<organism evidence="2">
    <name type="scientific">Planktothricoides sp. SpSt-374</name>
    <dbReference type="NCBI Taxonomy" id="2282167"/>
    <lineage>
        <taxon>Bacteria</taxon>
        <taxon>Bacillati</taxon>
        <taxon>Cyanobacteriota</taxon>
        <taxon>Cyanophyceae</taxon>
        <taxon>Oscillatoriophycideae</taxon>
        <taxon>Oscillatoriales</taxon>
        <taxon>Oscillatoriaceae</taxon>
        <taxon>Planktothricoides</taxon>
    </lineage>
</organism>
<reference evidence="2" key="1">
    <citation type="journal article" date="2020" name="mSystems">
        <title>Genome- and Community-Level Interaction Insights into Carbon Utilization and Element Cycling Functions of Hydrothermarchaeota in Hydrothermal Sediment.</title>
        <authorList>
            <person name="Zhou Z."/>
            <person name="Liu Y."/>
            <person name="Xu W."/>
            <person name="Pan J."/>
            <person name="Luo Z.H."/>
            <person name="Li M."/>
        </authorList>
    </citation>
    <scope>NUCLEOTIDE SEQUENCE [LARGE SCALE GENOMIC DNA]</scope>
    <source>
        <strain evidence="2">SpSt-374</strain>
    </source>
</reference>
<feature type="transmembrane region" description="Helical" evidence="1">
    <location>
        <begin position="12"/>
        <end position="29"/>
    </location>
</feature>
<evidence type="ECO:0000313" key="2">
    <source>
        <dbReference type="EMBL" id="HGG01469.1"/>
    </source>
</evidence>
<keyword evidence="1" id="KW-1133">Transmembrane helix</keyword>
<sequence length="97" mass="10487">MLIWKQENGETLAWGFGPIGMLVGIIPISSGQLKGFANQGIIPMGGEKLGAMSYHVTYPQFILPEFWVELMGVGSEQVKIILARIGCVTGECSKFGL</sequence>
<comment type="caution">
    <text evidence="2">The sequence shown here is derived from an EMBL/GenBank/DDBJ whole genome shotgun (WGS) entry which is preliminary data.</text>
</comment>
<protein>
    <submittedName>
        <fullName evidence="2">Uncharacterized protein</fullName>
    </submittedName>
</protein>
<accession>A0A7C3ZWH1</accession>
<name>A0A7C3ZWH1_9CYAN</name>
<dbReference type="EMBL" id="DSPX01000126">
    <property type="protein sequence ID" value="HGG01469.1"/>
    <property type="molecule type" value="Genomic_DNA"/>
</dbReference>
<keyword evidence="1" id="KW-0812">Transmembrane</keyword>
<dbReference type="AlphaFoldDB" id="A0A7C3ZWH1"/>
<keyword evidence="1" id="KW-0472">Membrane</keyword>
<evidence type="ECO:0000256" key="1">
    <source>
        <dbReference type="SAM" id="Phobius"/>
    </source>
</evidence>
<gene>
    <name evidence="2" type="ORF">ENR15_12675</name>
</gene>
<proteinExistence type="predicted"/>